<dbReference type="OrthoDB" id="5240330at2"/>
<evidence type="ECO:0000256" key="6">
    <source>
        <dbReference type="SAM" id="MobiDB-lite"/>
    </source>
</evidence>
<name>C1D1D3_DEIDV</name>
<dbReference type="STRING" id="546414.Deide_07930"/>
<evidence type="ECO:0000256" key="1">
    <source>
        <dbReference type="ARBA" id="ARBA00011073"/>
    </source>
</evidence>
<keyword evidence="10" id="KW-1185">Reference proteome</keyword>
<feature type="active site" description="Charge relay system" evidence="5">
    <location>
        <position position="413"/>
    </location>
</feature>
<dbReference type="InterPro" id="IPR036852">
    <property type="entry name" value="Peptidase_S8/S53_dom_sf"/>
</dbReference>
<dbReference type="InterPro" id="IPR015500">
    <property type="entry name" value="Peptidase_S8_subtilisin-rel"/>
</dbReference>
<reference evidence="9 10" key="1">
    <citation type="journal article" date="2009" name="PLoS Genet.">
        <title>Alliance of proteomics and genomics to unravel the specificities of Sahara bacterium Deinococcus deserti.</title>
        <authorList>
            <person name="de Groot A."/>
            <person name="Dulermo R."/>
            <person name="Ortet P."/>
            <person name="Blanchard L."/>
            <person name="Guerin P."/>
            <person name="Fernandez B."/>
            <person name="Vacherie B."/>
            <person name="Dossat C."/>
            <person name="Jolivet E."/>
            <person name="Siguier P."/>
            <person name="Chandler M."/>
            <person name="Barakat M."/>
            <person name="Dedieu A."/>
            <person name="Barbe V."/>
            <person name="Heulin T."/>
            <person name="Sommer S."/>
            <person name="Achouak W."/>
            <person name="Armengaud J."/>
        </authorList>
    </citation>
    <scope>NUCLEOTIDE SEQUENCE [LARGE SCALE GENOMIC DNA]</scope>
    <source>
        <strain evidence="10">DSM 17065 / CIP 109153 / LMG 22923 / VCD115</strain>
    </source>
</reference>
<keyword evidence="4 5" id="KW-0720">Serine protease</keyword>
<feature type="active site" description="Charge relay system" evidence="5">
    <location>
        <position position="206"/>
    </location>
</feature>
<dbReference type="InterPro" id="IPR050131">
    <property type="entry name" value="Peptidase_S8_subtilisin-like"/>
</dbReference>
<dbReference type="EMBL" id="CP001114">
    <property type="protein sequence ID" value="ACO45657.1"/>
    <property type="molecule type" value="Genomic_DNA"/>
</dbReference>
<dbReference type="GO" id="GO:0004252">
    <property type="term" value="F:serine-type endopeptidase activity"/>
    <property type="evidence" value="ECO:0007669"/>
    <property type="project" value="UniProtKB-UniRule"/>
</dbReference>
<evidence type="ECO:0000313" key="9">
    <source>
        <dbReference type="EMBL" id="ACO45657.1"/>
    </source>
</evidence>
<feature type="chain" id="PRO_5002908021" evidence="7">
    <location>
        <begin position="21"/>
        <end position="466"/>
    </location>
</feature>
<keyword evidence="2 5" id="KW-0645">Protease</keyword>
<proteinExistence type="inferred from homology"/>
<dbReference type="InterPro" id="IPR000209">
    <property type="entry name" value="Peptidase_S8/S53_dom"/>
</dbReference>
<feature type="domain" description="Peptidase S8/S53" evidence="8">
    <location>
        <begin position="199"/>
        <end position="448"/>
    </location>
</feature>
<evidence type="ECO:0000313" key="10">
    <source>
        <dbReference type="Proteomes" id="UP000002208"/>
    </source>
</evidence>
<dbReference type="GO" id="GO:0006508">
    <property type="term" value="P:proteolysis"/>
    <property type="evidence" value="ECO:0007669"/>
    <property type="project" value="UniProtKB-KW"/>
</dbReference>
<feature type="region of interest" description="Disordered" evidence="6">
    <location>
        <begin position="20"/>
        <end position="48"/>
    </location>
</feature>
<feature type="signal peptide" evidence="7">
    <location>
        <begin position="1"/>
        <end position="20"/>
    </location>
</feature>
<dbReference type="Proteomes" id="UP000002208">
    <property type="component" value="Chromosome"/>
</dbReference>
<dbReference type="PRINTS" id="PR00723">
    <property type="entry name" value="SUBTILISIN"/>
</dbReference>
<dbReference type="PROSITE" id="PS00138">
    <property type="entry name" value="SUBTILASE_SER"/>
    <property type="match status" value="1"/>
</dbReference>
<dbReference type="AlphaFoldDB" id="C1D1D3"/>
<protein>
    <submittedName>
        <fullName evidence="9">Putative serine endopeptidase</fullName>
    </submittedName>
</protein>
<organism evidence="9 10">
    <name type="scientific">Deinococcus deserti (strain DSM 17065 / CIP 109153 / LMG 22923 / VCD115)</name>
    <dbReference type="NCBI Taxonomy" id="546414"/>
    <lineage>
        <taxon>Bacteria</taxon>
        <taxon>Thermotogati</taxon>
        <taxon>Deinococcota</taxon>
        <taxon>Deinococci</taxon>
        <taxon>Deinococcales</taxon>
        <taxon>Deinococcaceae</taxon>
        <taxon>Deinococcus</taxon>
    </lineage>
</organism>
<dbReference type="PROSITE" id="PS51257">
    <property type="entry name" value="PROKAR_LIPOPROTEIN"/>
    <property type="match status" value="1"/>
</dbReference>
<dbReference type="HOGENOM" id="CLU_011263_15_6_0"/>
<evidence type="ECO:0000256" key="4">
    <source>
        <dbReference type="ARBA" id="ARBA00022825"/>
    </source>
</evidence>
<evidence type="ECO:0000256" key="7">
    <source>
        <dbReference type="SAM" id="SignalP"/>
    </source>
</evidence>
<dbReference type="PaxDb" id="546414-Deide_07930"/>
<dbReference type="PROSITE" id="PS51892">
    <property type="entry name" value="SUBTILASE"/>
    <property type="match status" value="1"/>
</dbReference>
<dbReference type="InterPro" id="IPR023828">
    <property type="entry name" value="Peptidase_S8_Ser-AS"/>
</dbReference>
<keyword evidence="3 5" id="KW-0378">Hydrolase</keyword>
<dbReference type="eggNOG" id="COG1404">
    <property type="taxonomic scope" value="Bacteria"/>
</dbReference>
<dbReference type="PANTHER" id="PTHR43806">
    <property type="entry name" value="PEPTIDASE S8"/>
    <property type="match status" value="1"/>
</dbReference>
<evidence type="ECO:0000256" key="2">
    <source>
        <dbReference type="ARBA" id="ARBA00022670"/>
    </source>
</evidence>
<dbReference type="Pfam" id="PF00082">
    <property type="entry name" value="Peptidase_S8"/>
    <property type="match status" value="1"/>
</dbReference>
<gene>
    <name evidence="9" type="ordered locus">Deide_07930</name>
</gene>
<feature type="active site" description="Charge relay system" evidence="5">
    <location>
        <position position="239"/>
    </location>
</feature>
<keyword evidence="7" id="KW-0732">Signal</keyword>
<dbReference type="PANTHER" id="PTHR43806:SF11">
    <property type="entry name" value="CEREVISIN-RELATED"/>
    <property type="match status" value="1"/>
</dbReference>
<accession>C1D1D3</accession>
<evidence type="ECO:0000256" key="5">
    <source>
        <dbReference type="PROSITE-ProRule" id="PRU01240"/>
    </source>
</evidence>
<sequence>MKTSVALPLLALSMSLASCSSGSGGTVPQTPPASTTPPATGTTPPPAPAICAQGTDQSTPVTASGLGTLSVSGTFAPDWSAPHVPGRVLIVDGGRGLSAQKLSALSTVRTQSVISGLTLAFTPGGESDEAFAGRLEASGLKVQPDYVYRKLATIVNDPGYPGNGGFMSGGVNVTQNYLTRVRADRAWTFLNGCGKTPAGVVTAVLDTGTEAAHEDLQGRVLPGAHFAGTTAATVDEDGHGTATAGLIGAATNNGKGVAGITWGGQNLLPVKVLSSEGEGSTSTLVKGVNYAVSQGAKVINMSLGSTVAGGADKALDAALSAAAESAVLVASAGNTATDGVYYPASHSRVIAVGAVGAMDGVLACYSARPNEKYPRQLDIVAPGGAGDCAGATPAQQMLILAPGNRYGVAAGTSESAPLVSGVAALMRAANPKLTAEQTKGLLLSSVNRANGLPLLDAEAAVRAATK</sequence>
<dbReference type="KEGG" id="ddr:Deide_07930"/>
<evidence type="ECO:0000256" key="3">
    <source>
        <dbReference type="ARBA" id="ARBA00022801"/>
    </source>
</evidence>
<comment type="similarity">
    <text evidence="1 5">Belongs to the peptidase S8 family.</text>
</comment>
<dbReference type="Gene3D" id="3.40.50.200">
    <property type="entry name" value="Peptidase S8/S53 domain"/>
    <property type="match status" value="1"/>
</dbReference>
<evidence type="ECO:0000259" key="8">
    <source>
        <dbReference type="Pfam" id="PF00082"/>
    </source>
</evidence>
<dbReference type="SUPFAM" id="SSF52743">
    <property type="entry name" value="Subtilisin-like"/>
    <property type="match status" value="1"/>
</dbReference>